<dbReference type="GO" id="GO:0000981">
    <property type="term" value="F:DNA-binding transcription factor activity, RNA polymerase II-specific"/>
    <property type="evidence" value="ECO:0007669"/>
    <property type="project" value="TreeGrafter"/>
</dbReference>
<feature type="binding site" evidence="12">
    <location>
        <position position="20"/>
    </location>
    <ligand>
        <name>Zn(2+)</name>
        <dbReference type="ChEBI" id="CHEBI:29105"/>
    </ligand>
</feature>
<evidence type="ECO:0000259" key="15">
    <source>
        <dbReference type="PROSITE" id="PS51915"/>
    </source>
</evidence>
<evidence type="ECO:0000256" key="10">
    <source>
        <dbReference type="ARBA" id="ARBA00023242"/>
    </source>
</evidence>
<feature type="binding site" evidence="12">
    <location>
        <position position="61"/>
    </location>
    <ligand>
        <name>Zn(2+)</name>
        <dbReference type="ChEBI" id="CHEBI:29105"/>
    </ligand>
</feature>
<feature type="domain" description="C2H2-type" evidence="14">
    <location>
        <begin position="351"/>
        <end position="378"/>
    </location>
</feature>
<evidence type="ECO:0000256" key="1">
    <source>
        <dbReference type="ARBA" id="ARBA00004123"/>
    </source>
</evidence>
<evidence type="ECO:0000256" key="13">
    <source>
        <dbReference type="SAM" id="MobiDB-lite"/>
    </source>
</evidence>
<dbReference type="Pfam" id="PF13912">
    <property type="entry name" value="zf-C2H2_6"/>
    <property type="match status" value="1"/>
</dbReference>
<feature type="domain" description="C2H2-type" evidence="14">
    <location>
        <begin position="323"/>
        <end position="350"/>
    </location>
</feature>
<feature type="domain" description="C2H2-type" evidence="14">
    <location>
        <begin position="436"/>
        <end position="463"/>
    </location>
</feature>
<organism evidence="16 17">
    <name type="scientific">Rhamnusium bicolor</name>
    <dbReference type="NCBI Taxonomy" id="1586634"/>
    <lineage>
        <taxon>Eukaryota</taxon>
        <taxon>Metazoa</taxon>
        <taxon>Ecdysozoa</taxon>
        <taxon>Arthropoda</taxon>
        <taxon>Hexapoda</taxon>
        <taxon>Insecta</taxon>
        <taxon>Pterygota</taxon>
        <taxon>Neoptera</taxon>
        <taxon>Endopterygota</taxon>
        <taxon>Coleoptera</taxon>
        <taxon>Polyphaga</taxon>
        <taxon>Cucujiformia</taxon>
        <taxon>Chrysomeloidea</taxon>
        <taxon>Cerambycidae</taxon>
        <taxon>Lepturinae</taxon>
        <taxon>Rhagiini</taxon>
        <taxon>Rhamnusium</taxon>
    </lineage>
</organism>
<comment type="caution">
    <text evidence="16">The sequence shown here is derived from an EMBL/GenBank/DDBJ whole genome shotgun (WGS) entry which is preliminary data.</text>
</comment>
<feature type="domain" description="C2H2-type" evidence="14">
    <location>
        <begin position="809"/>
        <end position="837"/>
    </location>
</feature>
<sequence>MSKTIVKARKINLAKVCRACLSERGHLREIYPTRIPMMMESCAAVQVSENDGLPGNICVNCFHLIAKFYIFKKKMEKSDRILRQYIIHTQVKQSDIINIALNEAEIHETAETSNSEETSEEILNDELSEEDIPLSQRKIKSSSEHFMKEELMVKDAVKNEALEELDLNNSNIEDFKSDETVQIFSDGPPPLVPLAPVKSIEHVETVVKDLPKDTPPLVPIKPLINIDVLETIIEKNLKYQCNTCNEEFTSVTALKEHTLNTCQSNALQCNICRKEFKDSKKLIGHLKGHMVAKDYGCKICGKRYPNPSTFTVHMRTHTGERPFKCQICNKGFVRWAGVVGHMKTHEEHKPFRCETCGKCFKISSNLERHKILHSGSLPFCCSYCGKCFSQSDNLQLHIRTYHTNERPYLCSECGKGFVSSTRLNRHMWVHSGHKPYVCSSCPKAYSNSNDLKNHARTHQGKKGNEDKNYVYTKKTHDKPHVCHICSKSFSSKNLLNKHIENKHGLTYVEESILQPDEGVSQIFIQYHPQEIEKTETILEYEKVESLHFEKTEQYVGVINLTDLVGKQRYDGRFEFFVQKMEECELKNICRACLTEDGEFQSVFIPDSSTGLSLHLSEMMSACASIQVTLGDGLPEQICSACATNTVNMYLFKLKCEKSDTFLRERLQKVTVYYAGEFLEEPSNENNEELIKPEVHVENDNKLSEIETEIILEEFDNFEFETNKSDSEDFPDTTEELDVANHGITLKQQNKVKEFECDICQKRFSRDDLLIRHKIAHAMKMDEQNLEFDGTYQIENEHSPLMIKSEEFMFSCSDCDVIFIQKEDLDNHINQEHEKKEGNVSCEVCLKKFHKIAHLNRHIKTHSEIKMYKCPLCNKGFIREEQLSHHMNIHSGAKPHTCDICFKGIK</sequence>
<gene>
    <name evidence="16" type="ORF">NQ314_011259</name>
</gene>
<keyword evidence="10" id="KW-0539">Nucleus</keyword>
<feature type="domain" description="ZAD" evidence="15">
    <location>
        <begin position="587"/>
        <end position="665"/>
    </location>
</feature>
<feature type="domain" description="C2H2-type" evidence="14">
    <location>
        <begin position="480"/>
        <end position="503"/>
    </location>
</feature>
<evidence type="ECO:0000313" key="17">
    <source>
        <dbReference type="Proteomes" id="UP001162156"/>
    </source>
</evidence>
<keyword evidence="6 12" id="KW-0862">Zinc</keyword>
<dbReference type="InterPro" id="IPR050329">
    <property type="entry name" value="GLI_C2H2-zinc-finger"/>
</dbReference>
<dbReference type="SMART" id="SM00355">
    <property type="entry name" value="ZnF_C2H2"/>
    <property type="match status" value="13"/>
</dbReference>
<dbReference type="Proteomes" id="UP001162156">
    <property type="component" value="Unassembled WGS sequence"/>
</dbReference>
<dbReference type="FunFam" id="3.30.160.60:FF:004096">
    <property type="match status" value="1"/>
</dbReference>
<dbReference type="Pfam" id="PF07776">
    <property type="entry name" value="zf-AD"/>
    <property type="match status" value="2"/>
</dbReference>
<evidence type="ECO:0000256" key="11">
    <source>
        <dbReference type="PROSITE-ProRule" id="PRU00042"/>
    </source>
</evidence>
<dbReference type="InterPro" id="IPR013087">
    <property type="entry name" value="Znf_C2H2_type"/>
</dbReference>
<evidence type="ECO:0000313" key="16">
    <source>
        <dbReference type="EMBL" id="KAJ8939009.1"/>
    </source>
</evidence>
<dbReference type="GO" id="GO:0008270">
    <property type="term" value="F:zinc ion binding"/>
    <property type="evidence" value="ECO:0007669"/>
    <property type="project" value="UniProtKB-UniRule"/>
</dbReference>
<dbReference type="SUPFAM" id="SSF57716">
    <property type="entry name" value="Glucocorticoid receptor-like (DNA-binding domain)"/>
    <property type="match status" value="2"/>
</dbReference>
<evidence type="ECO:0000256" key="3">
    <source>
        <dbReference type="ARBA" id="ARBA00022723"/>
    </source>
</evidence>
<feature type="domain" description="C2H2-type" evidence="14">
    <location>
        <begin position="267"/>
        <end position="294"/>
    </location>
</feature>
<dbReference type="SMART" id="SM00868">
    <property type="entry name" value="zf-AD"/>
    <property type="match status" value="2"/>
</dbReference>
<evidence type="ECO:0000256" key="2">
    <source>
        <dbReference type="ARBA" id="ARBA00006991"/>
    </source>
</evidence>
<accession>A0AAV8XK06</accession>
<feature type="non-terminal residue" evidence="16">
    <location>
        <position position="905"/>
    </location>
</feature>
<dbReference type="PANTHER" id="PTHR19818">
    <property type="entry name" value="ZINC FINGER PROTEIN ZIC AND GLI"/>
    <property type="match status" value="1"/>
</dbReference>
<dbReference type="FunFam" id="3.30.160.60:FF:000193">
    <property type="entry name" value="Zinc finger protein 300"/>
    <property type="match status" value="1"/>
</dbReference>
<dbReference type="InterPro" id="IPR012934">
    <property type="entry name" value="Znf_AD"/>
</dbReference>
<dbReference type="PROSITE" id="PS51915">
    <property type="entry name" value="ZAD"/>
    <property type="match status" value="2"/>
</dbReference>
<feature type="domain" description="C2H2-type" evidence="14">
    <location>
        <begin position="239"/>
        <end position="257"/>
    </location>
</feature>
<feature type="region of interest" description="Disordered" evidence="13">
    <location>
        <begin position="108"/>
        <end position="127"/>
    </location>
</feature>
<dbReference type="EMBL" id="JANEYF010003128">
    <property type="protein sequence ID" value="KAJ8939009.1"/>
    <property type="molecule type" value="Genomic_DNA"/>
</dbReference>
<proteinExistence type="inferred from homology"/>
<dbReference type="Gene3D" id="3.40.1800.20">
    <property type="match status" value="2"/>
</dbReference>
<feature type="compositionally biased region" description="Acidic residues" evidence="13">
    <location>
        <begin position="117"/>
        <end position="127"/>
    </location>
</feature>
<dbReference type="FunFam" id="3.30.160.60:FF:000110">
    <property type="entry name" value="Zinc finger protein-like"/>
    <property type="match status" value="1"/>
</dbReference>
<feature type="binding site" evidence="12">
    <location>
        <position position="58"/>
    </location>
    <ligand>
        <name>Zn(2+)</name>
        <dbReference type="ChEBI" id="CHEBI:29105"/>
    </ligand>
</feature>
<feature type="domain" description="C2H2-type" evidence="14">
    <location>
        <begin position="408"/>
        <end position="435"/>
    </location>
</feature>
<keyword evidence="17" id="KW-1185">Reference proteome</keyword>
<evidence type="ECO:0000256" key="9">
    <source>
        <dbReference type="ARBA" id="ARBA00023163"/>
    </source>
</evidence>
<feature type="domain" description="C2H2-type" evidence="14">
    <location>
        <begin position="379"/>
        <end position="407"/>
    </location>
</feature>
<feature type="domain" description="C2H2-type" evidence="14">
    <location>
        <begin position="867"/>
        <end position="894"/>
    </location>
</feature>
<comment type="similarity">
    <text evidence="2">Belongs to the krueppel C2H2-type zinc-finger protein family.</text>
</comment>
<dbReference type="PANTHER" id="PTHR19818:SF157">
    <property type="entry name" value="C2H2-TYPE DOMAIN-CONTAINING PROTEIN"/>
    <property type="match status" value="1"/>
</dbReference>
<comment type="subcellular location">
    <subcellularLocation>
        <location evidence="1">Nucleus</location>
    </subcellularLocation>
</comment>
<feature type="domain" description="C2H2-type" evidence="14">
    <location>
        <begin position="754"/>
        <end position="781"/>
    </location>
</feature>
<feature type="domain" description="ZAD" evidence="15">
    <location>
        <begin position="15"/>
        <end position="85"/>
    </location>
</feature>
<reference evidence="16" key="1">
    <citation type="journal article" date="2023" name="Insect Mol. Biol.">
        <title>Genome sequencing provides insights into the evolution of gene families encoding plant cell wall-degrading enzymes in longhorned beetles.</title>
        <authorList>
            <person name="Shin N.R."/>
            <person name="Okamura Y."/>
            <person name="Kirsch R."/>
            <person name="Pauchet Y."/>
        </authorList>
    </citation>
    <scope>NUCLEOTIDE SEQUENCE</scope>
    <source>
        <strain evidence="16">RBIC_L_NR</strain>
    </source>
</reference>
<feature type="binding site" evidence="12">
    <location>
        <position position="589"/>
    </location>
    <ligand>
        <name>Zn(2+)</name>
        <dbReference type="ChEBI" id="CHEBI:29105"/>
    </ligand>
</feature>
<dbReference type="PROSITE" id="PS00028">
    <property type="entry name" value="ZINC_FINGER_C2H2_1"/>
    <property type="match status" value="11"/>
</dbReference>
<keyword evidence="5 11" id="KW-0863">Zinc-finger</keyword>
<dbReference type="InterPro" id="IPR036236">
    <property type="entry name" value="Znf_C2H2_sf"/>
</dbReference>
<evidence type="ECO:0000256" key="8">
    <source>
        <dbReference type="ARBA" id="ARBA00023125"/>
    </source>
</evidence>
<feature type="domain" description="C2H2-type" evidence="14">
    <location>
        <begin position="295"/>
        <end position="322"/>
    </location>
</feature>
<dbReference type="Pfam" id="PF00096">
    <property type="entry name" value="zf-C2H2"/>
    <property type="match status" value="11"/>
</dbReference>
<feature type="binding site" evidence="12">
    <location>
        <position position="17"/>
    </location>
    <ligand>
        <name>Zn(2+)</name>
        <dbReference type="ChEBI" id="CHEBI:29105"/>
    </ligand>
</feature>
<dbReference type="GO" id="GO:0005634">
    <property type="term" value="C:nucleus"/>
    <property type="evidence" value="ECO:0007669"/>
    <property type="project" value="UniProtKB-SubCell"/>
</dbReference>
<dbReference type="GO" id="GO:0000978">
    <property type="term" value="F:RNA polymerase II cis-regulatory region sequence-specific DNA binding"/>
    <property type="evidence" value="ECO:0007669"/>
    <property type="project" value="TreeGrafter"/>
</dbReference>
<feature type="binding site" evidence="12">
    <location>
        <position position="641"/>
    </location>
    <ligand>
        <name>Zn(2+)</name>
        <dbReference type="ChEBI" id="CHEBI:29105"/>
    </ligand>
</feature>
<dbReference type="AlphaFoldDB" id="A0AAV8XK06"/>
<keyword evidence="4" id="KW-0677">Repeat</keyword>
<keyword evidence="7" id="KW-0805">Transcription regulation</keyword>
<evidence type="ECO:0000256" key="6">
    <source>
        <dbReference type="ARBA" id="ARBA00022833"/>
    </source>
</evidence>
<evidence type="ECO:0000256" key="4">
    <source>
        <dbReference type="ARBA" id="ARBA00022737"/>
    </source>
</evidence>
<dbReference type="FunFam" id="3.30.160.60:FF:001004">
    <property type="entry name" value="Zinc finger protein 426"/>
    <property type="match status" value="1"/>
</dbReference>
<evidence type="ECO:0000259" key="14">
    <source>
        <dbReference type="PROSITE" id="PS50157"/>
    </source>
</evidence>
<feature type="domain" description="C2H2-type" evidence="14">
    <location>
        <begin position="839"/>
        <end position="866"/>
    </location>
</feature>
<evidence type="ECO:0000256" key="12">
    <source>
        <dbReference type="PROSITE-ProRule" id="PRU01263"/>
    </source>
</evidence>
<dbReference type="FunFam" id="3.30.160.60:FF:000340">
    <property type="entry name" value="zinc finger protein 473 isoform X1"/>
    <property type="match status" value="1"/>
</dbReference>
<protein>
    <submittedName>
        <fullName evidence="16">Uncharacterized protein</fullName>
    </submittedName>
</protein>
<dbReference type="Gene3D" id="3.30.160.60">
    <property type="entry name" value="Classic Zinc Finger"/>
    <property type="match status" value="11"/>
</dbReference>
<evidence type="ECO:0000256" key="7">
    <source>
        <dbReference type="ARBA" id="ARBA00023015"/>
    </source>
</evidence>
<dbReference type="FunFam" id="3.30.160.60:FF:000624">
    <property type="entry name" value="zinc finger protein 697"/>
    <property type="match status" value="1"/>
</dbReference>
<keyword evidence="3 12" id="KW-0479">Metal-binding</keyword>
<keyword evidence="8" id="KW-0238">DNA-binding</keyword>
<dbReference type="PROSITE" id="PS50157">
    <property type="entry name" value="ZINC_FINGER_C2H2_2"/>
    <property type="match status" value="13"/>
</dbReference>
<dbReference type="GO" id="GO:0045944">
    <property type="term" value="P:positive regulation of transcription by RNA polymerase II"/>
    <property type="evidence" value="ECO:0007669"/>
    <property type="project" value="UniProtKB-ARBA"/>
</dbReference>
<feature type="binding site" evidence="12">
    <location>
        <position position="638"/>
    </location>
    <ligand>
        <name>Zn(2+)</name>
        <dbReference type="ChEBI" id="CHEBI:29105"/>
    </ligand>
</feature>
<dbReference type="SUPFAM" id="SSF57667">
    <property type="entry name" value="beta-beta-alpha zinc fingers"/>
    <property type="match status" value="7"/>
</dbReference>
<feature type="binding site" evidence="12">
    <location>
        <position position="592"/>
    </location>
    <ligand>
        <name>Zn(2+)</name>
        <dbReference type="ChEBI" id="CHEBI:29105"/>
    </ligand>
</feature>
<name>A0AAV8XK06_9CUCU</name>
<keyword evidence="9" id="KW-0804">Transcription</keyword>
<evidence type="ECO:0000256" key="5">
    <source>
        <dbReference type="ARBA" id="ARBA00022771"/>
    </source>
</evidence>